<dbReference type="EMBL" id="BTSX01000006">
    <property type="protein sequence ID" value="GMT04690.1"/>
    <property type="molecule type" value="Genomic_DNA"/>
</dbReference>
<dbReference type="Proteomes" id="UP001432027">
    <property type="component" value="Unassembled WGS sequence"/>
</dbReference>
<feature type="transmembrane region" description="Helical" evidence="1">
    <location>
        <begin position="28"/>
        <end position="49"/>
    </location>
</feature>
<reference evidence="2" key="1">
    <citation type="submission" date="2023-10" db="EMBL/GenBank/DDBJ databases">
        <title>Genome assembly of Pristionchus species.</title>
        <authorList>
            <person name="Yoshida K."/>
            <person name="Sommer R.J."/>
        </authorList>
    </citation>
    <scope>NUCLEOTIDE SEQUENCE</scope>
    <source>
        <strain evidence="2">RS0144</strain>
    </source>
</reference>
<comment type="caution">
    <text evidence="2">The sequence shown here is derived from an EMBL/GenBank/DDBJ whole genome shotgun (WGS) entry which is preliminary data.</text>
</comment>
<protein>
    <submittedName>
        <fullName evidence="2">Uncharacterized protein</fullName>
    </submittedName>
</protein>
<keyword evidence="1" id="KW-0472">Membrane</keyword>
<keyword evidence="3" id="KW-1185">Reference proteome</keyword>
<sequence>QNEKDDGRSFPHERIREQKSTYTRHQRYGFPLYGLLSSLLPSLLFLLFFCYLPPPVVSQDCTWRTKHPWESPSPTLPTEIIGGSQSTATCFAWSSEIPSFLCEVKGATRRQKMGMVHLLYGENETSVTILDMLLANSSSLSLSKLRAGINGGDCLADDVGKCRACFRRIDDSMQRLWNAKESFERALNRFDCLPAVDTASATRPFSPNASCRVCKMWYKRWLASELLGIWRDRPCIDWCYSAQLACPHLATSRVVDYAGHPSFQCTDLNIPLAKSSPCACIHPCDIAGIVNADDSLATSDMCIRRTKMCSLQSSSSPSSSSSFLPLILLLLSILALSSRYSTP</sequence>
<keyword evidence="1" id="KW-0812">Transmembrane</keyword>
<keyword evidence="1" id="KW-1133">Transmembrane helix</keyword>
<dbReference type="AlphaFoldDB" id="A0AAV5UEE2"/>
<organism evidence="2 3">
    <name type="scientific">Pristionchus entomophagus</name>
    <dbReference type="NCBI Taxonomy" id="358040"/>
    <lineage>
        <taxon>Eukaryota</taxon>
        <taxon>Metazoa</taxon>
        <taxon>Ecdysozoa</taxon>
        <taxon>Nematoda</taxon>
        <taxon>Chromadorea</taxon>
        <taxon>Rhabditida</taxon>
        <taxon>Rhabditina</taxon>
        <taxon>Diplogasteromorpha</taxon>
        <taxon>Diplogasteroidea</taxon>
        <taxon>Neodiplogasteridae</taxon>
        <taxon>Pristionchus</taxon>
    </lineage>
</organism>
<proteinExistence type="predicted"/>
<feature type="non-terminal residue" evidence="2">
    <location>
        <position position="1"/>
    </location>
</feature>
<accession>A0AAV5UEE2</accession>
<gene>
    <name evidence="2" type="ORF">PENTCL1PPCAC_26864</name>
</gene>
<evidence type="ECO:0000313" key="2">
    <source>
        <dbReference type="EMBL" id="GMT04690.1"/>
    </source>
</evidence>
<name>A0AAV5UEE2_9BILA</name>
<evidence type="ECO:0000256" key="1">
    <source>
        <dbReference type="SAM" id="Phobius"/>
    </source>
</evidence>
<evidence type="ECO:0000313" key="3">
    <source>
        <dbReference type="Proteomes" id="UP001432027"/>
    </source>
</evidence>